<proteinExistence type="predicted"/>
<evidence type="ECO:0008006" key="4">
    <source>
        <dbReference type="Google" id="ProtNLM"/>
    </source>
</evidence>
<dbReference type="InterPro" id="IPR003903">
    <property type="entry name" value="UIM_dom"/>
</dbReference>
<accession>A0A699HDV8</accession>
<protein>
    <recommendedName>
        <fullName evidence="4">CCHC-type domain-containing protein</fullName>
    </recommendedName>
</protein>
<name>A0A699HDV8_TANCI</name>
<evidence type="ECO:0000256" key="1">
    <source>
        <dbReference type="SAM" id="Coils"/>
    </source>
</evidence>
<feature type="compositionally biased region" description="Polar residues" evidence="2">
    <location>
        <begin position="701"/>
        <end position="715"/>
    </location>
</feature>
<evidence type="ECO:0000256" key="2">
    <source>
        <dbReference type="SAM" id="MobiDB-lite"/>
    </source>
</evidence>
<feature type="compositionally biased region" description="Polar residues" evidence="2">
    <location>
        <begin position="760"/>
        <end position="771"/>
    </location>
</feature>
<evidence type="ECO:0000313" key="3">
    <source>
        <dbReference type="EMBL" id="GEX55372.1"/>
    </source>
</evidence>
<feature type="non-terminal residue" evidence="3">
    <location>
        <position position="1"/>
    </location>
</feature>
<reference evidence="3" key="1">
    <citation type="journal article" date="2019" name="Sci. Rep.">
        <title>Draft genome of Tanacetum cinerariifolium, the natural source of mosquito coil.</title>
        <authorList>
            <person name="Yamashiro T."/>
            <person name="Shiraishi A."/>
            <person name="Satake H."/>
            <person name="Nakayama K."/>
        </authorList>
    </citation>
    <scope>NUCLEOTIDE SEQUENCE</scope>
</reference>
<dbReference type="EMBL" id="BKCJ010115236">
    <property type="protein sequence ID" value="GEX55372.1"/>
    <property type="molecule type" value="Genomic_DNA"/>
</dbReference>
<dbReference type="PROSITE" id="PS50330">
    <property type="entry name" value="UIM"/>
    <property type="match status" value="1"/>
</dbReference>
<organism evidence="3">
    <name type="scientific">Tanacetum cinerariifolium</name>
    <name type="common">Dalmatian daisy</name>
    <name type="synonym">Chrysanthemum cinerariifolium</name>
    <dbReference type="NCBI Taxonomy" id="118510"/>
    <lineage>
        <taxon>Eukaryota</taxon>
        <taxon>Viridiplantae</taxon>
        <taxon>Streptophyta</taxon>
        <taxon>Embryophyta</taxon>
        <taxon>Tracheophyta</taxon>
        <taxon>Spermatophyta</taxon>
        <taxon>Magnoliopsida</taxon>
        <taxon>eudicotyledons</taxon>
        <taxon>Gunneridae</taxon>
        <taxon>Pentapetalae</taxon>
        <taxon>asterids</taxon>
        <taxon>campanulids</taxon>
        <taxon>Asterales</taxon>
        <taxon>Asteraceae</taxon>
        <taxon>Asteroideae</taxon>
        <taxon>Anthemideae</taxon>
        <taxon>Anthemidinae</taxon>
        <taxon>Tanacetum</taxon>
    </lineage>
</organism>
<feature type="coiled-coil region" evidence="1">
    <location>
        <begin position="223"/>
        <end position="257"/>
    </location>
</feature>
<feature type="compositionally biased region" description="Basic and acidic residues" evidence="2">
    <location>
        <begin position="743"/>
        <end position="759"/>
    </location>
</feature>
<feature type="region of interest" description="Disordered" evidence="2">
    <location>
        <begin position="701"/>
        <end position="781"/>
    </location>
</feature>
<keyword evidence="1" id="KW-0175">Coiled coil</keyword>
<comment type="caution">
    <text evidence="3">The sequence shown here is derived from an EMBL/GenBank/DDBJ whole genome shotgun (WGS) entry which is preliminary data.</text>
</comment>
<dbReference type="AlphaFoldDB" id="A0A699HDV8"/>
<sequence length="1013" mass="114739">ETLAEGNEGALHLGPERARVYTDLSPKEKDRGQGNNARGTCVASNGGAQNRVGNANPGKARKIKCYNCNGIGHITRNFTQPKRPQNSEYFKDKMLLMKAQENKVALDKEQLLFIAGGQDTVVDEDVDEQPTMFMENLSSLDLVYDKASPSYASGILSEVHDHDNYQDVVCEHHEVHEMHDDVQQNCVVKSDALYTSDSNMISYDQYVKDNVESVVHSNNKVVNASLTVKLARYKEQVELYERRAKFELNEREQMIEEQLRIIITDHNIKEENLKKELHSVKMQLNSTINHNKSMVEEVTSLKTDFQQKNKYLEEFLDMKALKKVEDRLFKQDQSVQTVHMLCKPKSFYDESNWVAIGYMNPFYMSKAKQVQPALYNAHEIVKPNHDHALVHDSEDTLEIAETTRKQMLEKMNDLECVKKNVKIAPHDYSKENYLATFTPQKQLTPEQIFWSNDLIKIHAKALSAKAKSANSNRALTVYHPSIPAKFGPQSPPKKKSSTTLVKEIKEMKEVFEKMEAEMDQHAIDKKYTMADMNIPANDVPTKPAPAIAPPTRTDNQILPLCIWVPVGKINYVLDRLKSQRNPIFKILWGIIRRSNIDYAERIWEEFVQSIQSCFTDKKRLTMSSQGKKKTTPLLIPSIKFTKLIIHHLKTKHNIHPRTGSPLHYSHEDNVLGNLMSVGKDNREVFEEEAVLESPALKATNVTKSKTAMQTKSSAPKVTKPIGDKAPKPTSSQPPKPTPKPTKSSKEVQGKKYKLVKETSDASSVAKQSKASNVAKKRKSKSPLKLVDEFVDEGVPVKEPVYNDEEANFQRAMELSLNEQDERTQGPSRLVVFRGPDSRRFQPLLEKKNPSDQFIFHMRTPMTTGPSRNIESSFLDAKLALADSEIDFDVPDISMAKDTEMEVTFTVTPVTTTDNLKLPVKEQVILEEPTSSTGTLSSLHHLDKDFNFSDQFLNDKSSDVEKEKTHVEAEVELMATVTIQQDTSFVPPMTFKGCNRAESSIAKLELGSNCNTRA</sequence>
<feature type="coiled-coil region" evidence="1">
    <location>
        <begin position="497"/>
        <end position="524"/>
    </location>
</feature>
<gene>
    <name evidence="3" type="ORF">Tci_327347</name>
</gene>